<evidence type="ECO:0000313" key="1">
    <source>
        <dbReference type="EMBL" id="CAD8703765.1"/>
    </source>
</evidence>
<name>A0A7S0SEE7_9CHLO</name>
<protein>
    <recommendedName>
        <fullName evidence="2">GH18 domain-containing protein</fullName>
    </recommendedName>
</protein>
<dbReference type="AlphaFoldDB" id="A0A7S0SEE7"/>
<gene>
    <name evidence="1" type="ORF">MANT1106_LOCUS6447</name>
</gene>
<accession>A0A7S0SEE7</accession>
<reference evidence="1" key="1">
    <citation type="submission" date="2021-01" db="EMBL/GenBank/DDBJ databases">
        <authorList>
            <person name="Corre E."/>
            <person name="Pelletier E."/>
            <person name="Niang G."/>
            <person name="Scheremetjew M."/>
            <person name="Finn R."/>
            <person name="Kale V."/>
            <person name="Holt S."/>
            <person name="Cochrane G."/>
            <person name="Meng A."/>
            <person name="Brown T."/>
            <person name="Cohen L."/>
        </authorList>
    </citation>
    <scope>NUCLEOTIDE SEQUENCE</scope>
    <source>
        <strain evidence="1">SL-175</strain>
    </source>
</reference>
<organism evidence="1">
    <name type="scientific">Mantoniella antarctica</name>
    <dbReference type="NCBI Taxonomy" id="81844"/>
    <lineage>
        <taxon>Eukaryota</taxon>
        <taxon>Viridiplantae</taxon>
        <taxon>Chlorophyta</taxon>
        <taxon>Mamiellophyceae</taxon>
        <taxon>Mamiellales</taxon>
        <taxon>Mamiellaceae</taxon>
        <taxon>Mantoniella</taxon>
    </lineage>
</organism>
<dbReference type="EMBL" id="HBFC01011057">
    <property type="protein sequence ID" value="CAD8703765.1"/>
    <property type="molecule type" value="Transcribed_RNA"/>
</dbReference>
<evidence type="ECO:0008006" key="2">
    <source>
        <dbReference type="Google" id="ProtNLM"/>
    </source>
</evidence>
<sequence length="528" mass="56535">MTGELLSHPQAGSKEALETGVTSSGLRQCTGSYRSAASALAATALVASLCALWRHGTLVTSPLAFIHTKDTVVDGHTWDLILGRTAPPSPWGLRRRRALPEGAILGTYASFDGGVDKCAERVSGAVHDGVNLIFWAFIGMSVQLPSGDPEFTSGFNEACFVRVHANLTAAGIPDVTHMITYGGWNSPRWPRGGGGAGRWFEAWETWNRDTTRRLSAAGADGFAGFDGLDWDMEGNDDAASDRNDLDVASLDLFGSLSVAMKHGGYLTTMVPPESYLDPTDDRFDTRLNLTYHGEFTGIDFPHHGRNCFAYLLAKYGHTELEGDEAAGGGGGGGGLVGGGVTLVTVPVFDLVTVQLYESYTHALHRTAVEGADPAAYLQAWAESLYRGWDVRFGDYFDHTATPAMQEQGGERRSIINVSAGSRELGNVRVAVEPARLAIGLGNAWACCPPPPGAAPVPARDLGRRRSAFFWPEAVGEARSVLAARGEAFRGVVFWEAASEGEVPYGESKPLYFARECNAFLKTRRPGTG</sequence>
<dbReference type="Gene3D" id="3.20.20.80">
    <property type="entry name" value="Glycosidases"/>
    <property type="match status" value="1"/>
</dbReference>
<proteinExistence type="predicted"/>